<gene>
    <name evidence="2" type="ORF">GCM10025867_01630</name>
</gene>
<feature type="compositionally biased region" description="Basic and acidic residues" evidence="1">
    <location>
        <begin position="147"/>
        <end position="158"/>
    </location>
</feature>
<evidence type="ECO:0000313" key="2">
    <source>
        <dbReference type="EMBL" id="BDZ47922.1"/>
    </source>
</evidence>
<dbReference type="InterPro" id="IPR036291">
    <property type="entry name" value="NAD(P)-bd_dom_sf"/>
</dbReference>
<feature type="compositionally biased region" description="Basic and acidic residues" evidence="1">
    <location>
        <begin position="209"/>
        <end position="218"/>
    </location>
</feature>
<dbReference type="SUPFAM" id="SSF51735">
    <property type="entry name" value="NAD(P)-binding Rossmann-fold domains"/>
    <property type="match status" value="1"/>
</dbReference>
<dbReference type="EMBL" id="AP027732">
    <property type="protein sequence ID" value="BDZ47922.1"/>
    <property type="molecule type" value="Genomic_DNA"/>
</dbReference>
<name>A0ABN6XSC4_9MICO</name>
<organism evidence="2 3">
    <name type="scientific">Frondihabitans sucicola</name>
    <dbReference type="NCBI Taxonomy" id="1268041"/>
    <lineage>
        <taxon>Bacteria</taxon>
        <taxon>Bacillati</taxon>
        <taxon>Actinomycetota</taxon>
        <taxon>Actinomycetes</taxon>
        <taxon>Micrococcales</taxon>
        <taxon>Microbacteriaceae</taxon>
        <taxon>Frondihabitans</taxon>
    </lineage>
</organism>
<evidence type="ECO:0000313" key="3">
    <source>
        <dbReference type="Proteomes" id="UP001321486"/>
    </source>
</evidence>
<evidence type="ECO:0008006" key="4">
    <source>
        <dbReference type="Google" id="ProtNLM"/>
    </source>
</evidence>
<accession>A0ABN6XSC4</accession>
<dbReference type="Proteomes" id="UP001321486">
    <property type="component" value="Chromosome"/>
</dbReference>
<feature type="region of interest" description="Disordered" evidence="1">
    <location>
        <begin position="118"/>
        <end position="158"/>
    </location>
</feature>
<sequence>MVNPAYPGLIDIPNQVIRYWGTGDEKIDMTTVPDTATFTARVAADPDAAPGVHTVSGALVSFNDIAREIEAVSGVKLRHESWGNLDDLNRAIEAKGGSWNAVMEWYFFAMLQTPRWRTSKTSATPTSDPPPSTTTSSPPSTVSTTERPMKSTGRPERVVCDGVLSRSVAREGVPLGGGRDACGDGAAEHGDHDRLSHVADLACFLHHSRGEEGRRASECESPSARLPTRRRPRRGMQ</sequence>
<protein>
    <recommendedName>
        <fullName evidence="4">Extracellular solute-binding protein</fullName>
    </recommendedName>
</protein>
<feature type="region of interest" description="Disordered" evidence="1">
    <location>
        <begin position="209"/>
        <end position="237"/>
    </location>
</feature>
<dbReference type="Gene3D" id="3.40.50.720">
    <property type="entry name" value="NAD(P)-binding Rossmann-like Domain"/>
    <property type="match status" value="1"/>
</dbReference>
<dbReference type="RefSeq" id="WP_286344990.1">
    <property type="nucleotide sequence ID" value="NZ_AP027732.1"/>
</dbReference>
<evidence type="ECO:0000256" key="1">
    <source>
        <dbReference type="SAM" id="MobiDB-lite"/>
    </source>
</evidence>
<proteinExistence type="predicted"/>
<dbReference type="Gene3D" id="3.90.25.10">
    <property type="entry name" value="UDP-galactose 4-epimerase, domain 1"/>
    <property type="match status" value="1"/>
</dbReference>
<feature type="compositionally biased region" description="Low complexity" evidence="1">
    <location>
        <begin position="133"/>
        <end position="145"/>
    </location>
</feature>
<feature type="compositionally biased region" description="Basic residues" evidence="1">
    <location>
        <begin position="227"/>
        <end position="237"/>
    </location>
</feature>
<keyword evidence="3" id="KW-1185">Reference proteome</keyword>
<reference evidence="3" key="1">
    <citation type="journal article" date="2019" name="Int. J. Syst. Evol. Microbiol.">
        <title>The Global Catalogue of Microorganisms (GCM) 10K type strain sequencing project: providing services to taxonomists for standard genome sequencing and annotation.</title>
        <authorList>
            <consortium name="The Broad Institute Genomics Platform"/>
            <consortium name="The Broad Institute Genome Sequencing Center for Infectious Disease"/>
            <person name="Wu L."/>
            <person name="Ma J."/>
        </authorList>
    </citation>
    <scope>NUCLEOTIDE SEQUENCE [LARGE SCALE GENOMIC DNA]</scope>
    <source>
        <strain evidence="3">NBRC 108728</strain>
    </source>
</reference>